<dbReference type="Gene3D" id="3.20.20.80">
    <property type="entry name" value="Glycosidases"/>
    <property type="match status" value="1"/>
</dbReference>
<feature type="domain" description="Apiosidase-like catalytic" evidence="2">
    <location>
        <begin position="11"/>
        <end position="332"/>
    </location>
</feature>
<dbReference type="STRING" id="880070.Cycma_1612"/>
<dbReference type="Pfam" id="PF12904">
    <property type="entry name" value="Collagen_bind_2"/>
    <property type="match status" value="1"/>
</dbReference>
<feature type="domain" description="Putative collagen-binding" evidence="1">
    <location>
        <begin position="354"/>
        <end position="421"/>
    </location>
</feature>
<evidence type="ECO:0000313" key="3">
    <source>
        <dbReference type="EMBL" id="AEL25366.1"/>
    </source>
</evidence>
<proteinExistence type="predicted"/>
<dbReference type="AlphaFoldDB" id="G0J5R5"/>
<evidence type="ECO:0000259" key="2">
    <source>
        <dbReference type="Pfam" id="PF13204"/>
    </source>
</evidence>
<organism evidence="3 4">
    <name type="scientific">Cyclobacterium marinum (strain ATCC 25205 / DSM 745 / LMG 13164 / NCIMB 1802)</name>
    <name type="common">Flectobacillus marinus</name>
    <dbReference type="NCBI Taxonomy" id="880070"/>
    <lineage>
        <taxon>Bacteria</taxon>
        <taxon>Pseudomonadati</taxon>
        <taxon>Bacteroidota</taxon>
        <taxon>Cytophagia</taxon>
        <taxon>Cytophagales</taxon>
        <taxon>Cyclobacteriaceae</taxon>
        <taxon>Cyclobacterium</taxon>
    </lineage>
</organism>
<gene>
    <name evidence="3" type="ordered locus">Cycma_1612</name>
</gene>
<accession>G0J5R5</accession>
<dbReference type="InterPro" id="IPR017853">
    <property type="entry name" value="GH"/>
</dbReference>
<dbReference type="PANTHER" id="PTHR37836">
    <property type="entry name" value="LMO1036 PROTEIN"/>
    <property type="match status" value="1"/>
</dbReference>
<dbReference type="eggNOG" id="COG2730">
    <property type="taxonomic scope" value="Bacteria"/>
</dbReference>
<evidence type="ECO:0000259" key="1">
    <source>
        <dbReference type="Pfam" id="PF12904"/>
    </source>
</evidence>
<reference evidence="4" key="1">
    <citation type="submission" date="2011-07" db="EMBL/GenBank/DDBJ databases">
        <title>The complete genome of Cyclobacterium marinum DSM 745.</title>
        <authorList>
            <person name="Lucas S."/>
            <person name="Han J."/>
            <person name="Lapidus A."/>
            <person name="Bruce D."/>
            <person name="Goodwin L."/>
            <person name="Pitluck S."/>
            <person name="Peters L."/>
            <person name="Kyrpides N."/>
            <person name="Mavromatis K."/>
            <person name="Ivanova N."/>
            <person name="Ovchinnikova G."/>
            <person name="Chertkov O."/>
            <person name="Detter J.C."/>
            <person name="Tapia R."/>
            <person name="Han C."/>
            <person name="Land M."/>
            <person name="Hauser L."/>
            <person name="Markowitz V."/>
            <person name="Cheng J.-F."/>
            <person name="Hugenholtz P."/>
            <person name="Woyke T."/>
            <person name="Wu D."/>
            <person name="Tindall B."/>
            <person name="Schuetze A."/>
            <person name="Brambilla E."/>
            <person name="Klenk H.-P."/>
            <person name="Eisen J.A."/>
        </authorList>
    </citation>
    <scope>NUCLEOTIDE SEQUENCE [LARGE SCALE GENOMIC DNA]</scope>
    <source>
        <strain evidence="4">ATCC 25205 / DSM 745 / LMG 13164 / NCIMB 1802</strain>
    </source>
</reference>
<dbReference type="InterPro" id="IPR025277">
    <property type="entry name" value="Apiosidase-like_cat_dom"/>
</dbReference>
<dbReference type="HOGENOM" id="CLU_023504_0_0_10"/>
<dbReference type="InterPro" id="IPR024749">
    <property type="entry name" value="Collagen-bd_put"/>
</dbReference>
<evidence type="ECO:0008006" key="5">
    <source>
        <dbReference type="Google" id="ProtNLM"/>
    </source>
</evidence>
<dbReference type="Proteomes" id="UP000001635">
    <property type="component" value="Chromosome"/>
</dbReference>
<sequence>MKTNLQPLKISPNGRFLTCQDGSPFFWLGDTAWELFHRLSLKETRFYFQNRIDKGFTIIQAVILAELDGLTTPNAAGHLPLKDLDPCQPNEAYFKHVDEVVAMAAEMGLYLALLPTWGDKYNKKWGTGPEVFTPENARTYGEFLAKRFAKYPHLVWVMGGDRAPEDKEDQQIIEQMALGISTFDKTSLITYHPGGGTIASDLFPNASWLQIDMFQSRHQKQFREYRFVNKARSRKPIRPVINGEPGYENIPNLLNKWHFQRLNATDVRLSAYWSMLSGAAGYTYGCNEVWQMHTEKSNPLFGAQMSWDKALDLPGATQVGFLPKLFVKLPWQEMVVSTKVFAGLKWPLHPQKLALTTVDQGCILIYQPRGSKIKTRINRSILNKAEAYWINPQDGKVEALKGRLSNTFQTPNRLQDWLLLIVSGSYQGQWKFQKPDS</sequence>
<name>G0J5R5_CYCMS</name>
<dbReference type="Pfam" id="PF13204">
    <property type="entry name" value="Apiosidase"/>
    <property type="match status" value="1"/>
</dbReference>
<dbReference type="RefSeq" id="WP_014019661.1">
    <property type="nucleotide sequence ID" value="NC_015914.1"/>
</dbReference>
<evidence type="ECO:0000313" key="4">
    <source>
        <dbReference type="Proteomes" id="UP000001635"/>
    </source>
</evidence>
<dbReference type="PANTHER" id="PTHR37836:SF3">
    <property type="entry name" value="ENDOGLUCANASE"/>
    <property type="match status" value="1"/>
</dbReference>
<dbReference type="OrthoDB" id="59486at2"/>
<dbReference type="SUPFAM" id="SSF51445">
    <property type="entry name" value="(Trans)glycosidases"/>
    <property type="match status" value="1"/>
</dbReference>
<dbReference type="EMBL" id="CP002955">
    <property type="protein sequence ID" value="AEL25366.1"/>
    <property type="molecule type" value="Genomic_DNA"/>
</dbReference>
<protein>
    <recommendedName>
        <fullName evidence="5">DUF4038 domain-containing protein</fullName>
    </recommendedName>
</protein>
<keyword evidence="4" id="KW-1185">Reference proteome</keyword>
<dbReference type="KEGG" id="cmr:Cycma_1612"/>